<name>A0A1G2SLJ9_9BACT</name>
<dbReference type="Proteomes" id="UP000178168">
    <property type="component" value="Unassembled WGS sequence"/>
</dbReference>
<evidence type="ECO:0000256" key="1">
    <source>
        <dbReference type="SAM" id="Phobius"/>
    </source>
</evidence>
<gene>
    <name evidence="2" type="ORF">A2591_00005</name>
</gene>
<accession>A0A1G2SLJ9</accession>
<evidence type="ECO:0000313" key="3">
    <source>
        <dbReference type="Proteomes" id="UP000178168"/>
    </source>
</evidence>
<evidence type="ECO:0008006" key="4">
    <source>
        <dbReference type="Google" id="ProtNLM"/>
    </source>
</evidence>
<keyword evidence="1" id="KW-1133">Transmembrane helix</keyword>
<feature type="transmembrane region" description="Helical" evidence="1">
    <location>
        <begin position="12"/>
        <end position="30"/>
    </location>
</feature>
<feature type="transmembrane region" description="Helical" evidence="1">
    <location>
        <begin position="172"/>
        <end position="190"/>
    </location>
</feature>
<feature type="transmembrane region" description="Helical" evidence="1">
    <location>
        <begin position="67"/>
        <end position="87"/>
    </location>
</feature>
<feature type="transmembrane region" description="Helical" evidence="1">
    <location>
        <begin position="202"/>
        <end position="220"/>
    </location>
</feature>
<protein>
    <recommendedName>
        <fullName evidence="4">TVP38/TMEM64 family membrane protein</fullName>
    </recommendedName>
</protein>
<dbReference type="STRING" id="1802730.A2591_00005"/>
<keyword evidence="1" id="KW-0472">Membrane</keyword>
<feature type="transmembrane region" description="Helical" evidence="1">
    <location>
        <begin position="93"/>
        <end position="117"/>
    </location>
</feature>
<organism evidence="2 3">
    <name type="scientific">Candidatus Yonathbacteria bacterium RIFOXYD1_FULL_52_36</name>
    <dbReference type="NCBI Taxonomy" id="1802730"/>
    <lineage>
        <taxon>Bacteria</taxon>
        <taxon>Candidatus Yonathiibacteriota</taxon>
    </lineage>
</organism>
<reference evidence="2 3" key="1">
    <citation type="journal article" date="2016" name="Nat. Commun.">
        <title>Thousands of microbial genomes shed light on interconnected biogeochemical processes in an aquifer system.</title>
        <authorList>
            <person name="Anantharaman K."/>
            <person name="Brown C.T."/>
            <person name="Hug L.A."/>
            <person name="Sharon I."/>
            <person name="Castelle C.J."/>
            <person name="Probst A.J."/>
            <person name="Thomas B.C."/>
            <person name="Singh A."/>
            <person name="Wilkins M.J."/>
            <person name="Karaoz U."/>
            <person name="Brodie E.L."/>
            <person name="Williams K.H."/>
            <person name="Hubbard S.S."/>
            <person name="Banfield J.F."/>
        </authorList>
    </citation>
    <scope>NUCLEOTIDE SEQUENCE [LARGE SCALE GENOMIC DNA]</scope>
</reference>
<dbReference type="EMBL" id="MHUZ01000012">
    <property type="protein sequence ID" value="OHA85940.1"/>
    <property type="molecule type" value="Genomic_DNA"/>
</dbReference>
<feature type="transmembrane region" description="Helical" evidence="1">
    <location>
        <begin position="42"/>
        <end position="60"/>
    </location>
</feature>
<proteinExistence type="predicted"/>
<comment type="caution">
    <text evidence="2">The sequence shown here is derived from an EMBL/GenBank/DDBJ whole genome shotgun (WGS) entry which is preliminary data.</text>
</comment>
<keyword evidence="1" id="KW-0812">Transmembrane</keyword>
<sequence length="238" mass="26036">MSVRKNIVNKYSGFVWLLSSASLFTYGALASVHKTLPGVEELVAYMSTVSGAYVYGVAFLSIFIEGLYVVGSFFPGSSLVVILAVLSQVGGSAIFFMTIASIFLGWCAAGMINILFAKMYHRKILNRVSDPGYLVLGRPWATWFPSFRANYEVAQIVEGGDVYKVLISSIQVKFFVSLVMMGVTALLPLFLDIHEINNEEGFIVLFTVASISLTVGLMKIRNAYFLKITNGCEGPTSI</sequence>
<dbReference type="AlphaFoldDB" id="A0A1G2SLJ9"/>
<evidence type="ECO:0000313" key="2">
    <source>
        <dbReference type="EMBL" id="OHA85940.1"/>
    </source>
</evidence>